<evidence type="ECO:0000313" key="8">
    <source>
        <dbReference type="Proteomes" id="UP000799291"/>
    </source>
</evidence>
<evidence type="ECO:0000256" key="4">
    <source>
        <dbReference type="ARBA" id="ARBA00022833"/>
    </source>
</evidence>
<dbReference type="OrthoDB" id="3944237at2759"/>
<feature type="non-terminal residue" evidence="7">
    <location>
        <position position="1"/>
    </location>
</feature>
<sequence length="184" mass="21453">ATILNPQLCILWFKDHWRHYQSWYWKAETSMKVVFQRYVDAEEDEEVNMDPPRRKLPATSSHDSRYQRALTVDTSLLTGARSYKKARKTTELQQYFDAHVEDLQDAEGRDSHPLWASPLTWWLKVGQKRYPTLFKIALDFLAIPSTSCDCERAFSGGRRTVTIDRGSLSGATIEALQLQKNWLR</sequence>
<feature type="non-terminal residue" evidence="7">
    <location>
        <position position="184"/>
    </location>
</feature>
<dbReference type="GO" id="GO:0008270">
    <property type="term" value="F:zinc ion binding"/>
    <property type="evidence" value="ECO:0007669"/>
    <property type="project" value="UniProtKB-KW"/>
</dbReference>
<keyword evidence="2" id="KW-0479">Metal-binding</keyword>
<dbReference type="InterPro" id="IPR008906">
    <property type="entry name" value="HATC_C_dom"/>
</dbReference>
<evidence type="ECO:0000256" key="1">
    <source>
        <dbReference type="ARBA" id="ARBA00004123"/>
    </source>
</evidence>
<evidence type="ECO:0000313" key="7">
    <source>
        <dbReference type="EMBL" id="KAF2675598.1"/>
    </source>
</evidence>
<reference evidence="7" key="1">
    <citation type="journal article" date="2020" name="Stud. Mycol.">
        <title>101 Dothideomycetes genomes: a test case for predicting lifestyles and emergence of pathogens.</title>
        <authorList>
            <person name="Haridas S."/>
            <person name="Albert R."/>
            <person name="Binder M."/>
            <person name="Bloem J."/>
            <person name="Labutti K."/>
            <person name="Salamov A."/>
            <person name="Andreopoulos B."/>
            <person name="Baker S."/>
            <person name="Barry K."/>
            <person name="Bills G."/>
            <person name="Bluhm B."/>
            <person name="Cannon C."/>
            <person name="Castanera R."/>
            <person name="Culley D."/>
            <person name="Daum C."/>
            <person name="Ezra D."/>
            <person name="Gonzalez J."/>
            <person name="Henrissat B."/>
            <person name="Kuo A."/>
            <person name="Liang C."/>
            <person name="Lipzen A."/>
            <person name="Lutzoni F."/>
            <person name="Magnuson J."/>
            <person name="Mondo S."/>
            <person name="Nolan M."/>
            <person name="Ohm R."/>
            <person name="Pangilinan J."/>
            <person name="Park H.-J."/>
            <person name="Ramirez L."/>
            <person name="Alfaro M."/>
            <person name="Sun H."/>
            <person name="Tritt A."/>
            <person name="Yoshinaga Y."/>
            <person name="Zwiers L.-H."/>
            <person name="Turgeon B."/>
            <person name="Goodwin S."/>
            <person name="Spatafora J."/>
            <person name="Crous P."/>
            <person name="Grigoriev I."/>
        </authorList>
    </citation>
    <scope>NUCLEOTIDE SEQUENCE</scope>
    <source>
        <strain evidence="7">CBS 122367</strain>
    </source>
</reference>
<evidence type="ECO:0000259" key="6">
    <source>
        <dbReference type="Pfam" id="PF05699"/>
    </source>
</evidence>
<dbReference type="EMBL" id="MU005663">
    <property type="protein sequence ID" value="KAF2675598.1"/>
    <property type="molecule type" value="Genomic_DNA"/>
</dbReference>
<evidence type="ECO:0000256" key="3">
    <source>
        <dbReference type="ARBA" id="ARBA00022771"/>
    </source>
</evidence>
<dbReference type="PANTHER" id="PTHR46481">
    <property type="entry name" value="ZINC FINGER BED DOMAIN-CONTAINING PROTEIN 4"/>
    <property type="match status" value="1"/>
</dbReference>
<keyword evidence="5" id="KW-0539">Nucleus</keyword>
<dbReference type="Pfam" id="PF05699">
    <property type="entry name" value="Dimer_Tnp_hAT"/>
    <property type="match status" value="1"/>
</dbReference>
<gene>
    <name evidence="7" type="ORF">K458DRAFT_280662</name>
</gene>
<name>A0A6G1IBW8_9PLEO</name>
<keyword evidence="4" id="KW-0862">Zinc</keyword>
<dbReference type="GO" id="GO:0046983">
    <property type="term" value="F:protein dimerization activity"/>
    <property type="evidence" value="ECO:0007669"/>
    <property type="project" value="InterPro"/>
</dbReference>
<dbReference type="InterPro" id="IPR012337">
    <property type="entry name" value="RNaseH-like_sf"/>
</dbReference>
<feature type="domain" description="HAT C-terminal dimerisation" evidence="6">
    <location>
        <begin position="91"/>
        <end position="183"/>
    </location>
</feature>
<dbReference type="InterPro" id="IPR052035">
    <property type="entry name" value="ZnF_BED_domain_contain"/>
</dbReference>
<dbReference type="GO" id="GO:0005634">
    <property type="term" value="C:nucleus"/>
    <property type="evidence" value="ECO:0007669"/>
    <property type="project" value="UniProtKB-SubCell"/>
</dbReference>
<protein>
    <recommendedName>
        <fullName evidence="6">HAT C-terminal dimerisation domain-containing protein</fullName>
    </recommendedName>
</protein>
<keyword evidence="3" id="KW-0863">Zinc-finger</keyword>
<evidence type="ECO:0000256" key="2">
    <source>
        <dbReference type="ARBA" id="ARBA00022723"/>
    </source>
</evidence>
<dbReference type="AlphaFoldDB" id="A0A6G1IBW8"/>
<dbReference type="PANTHER" id="PTHR46481:SF10">
    <property type="entry name" value="ZINC FINGER BED DOMAIN-CONTAINING PROTEIN 39"/>
    <property type="match status" value="1"/>
</dbReference>
<comment type="subcellular location">
    <subcellularLocation>
        <location evidence="1">Nucleus</location>
    </subcellularLocation>
</comment>
<keyword evidence="8" id="KW-1185">Reference proteome</keyword>
<accession>A0A6G1IBW8</accession>
<evidence type="ECO:0000256" key="5">
    <source>
        <dbReference type="ARBA" id="ARBA00023242"/>
    </source>
</evidence>
<dbReference type="Proteomes" id="UP000799291">
    <property type="component" value="Unassembled WGS sequence"/>
</dbReference>
<organism evidence="7 8">
    <name type="scientific">Lentithecium fluviatile CBS 122367</name>
    <dbReference type="NCBI Taxonomy" id="1168545"/>
    <lineage>
        <taxon>Eukaryota</taxon>
        <taxon>Fungi</taxon>
        <taxon>Dikarya</taxon>
        <taxon>Ascomycota</taxon>
        <taxon>Pezizomycotina</taxon>
        <taxon>Dothideomycetes</taxon>
        <taxon>Pleosporomycetidae</taxon>
        <taxon>Pleosporales</taxon>
        <taxon>Massarineae</taxon>
        <taxon>Lentitheciaceae</taxon>
        <taxon>Lentithecium</taxon>
    </lineage>
</organism>
<dbReference type="SUPFAM" id="SSF53098">
    <property type="entry name" value="Ribonuclease H-like"/>
    <property type="match status" value="1"/>
</dbReference>
<proteinExistence type="predicted"/>